<keyword evidence="1" id="KW-0732">Signal</keyword>
<feature type="chain" id="PRO_5025531951" description="Secreted protein" evidence="1">
    <location>
        <begin position="23"/>
        <end position="135"/>
    </location>
</feature>
<protein>
    <recommendedName>
        <fullName evidence="3">Secreted protein</fullName>
    </recommendedName>
</protein>
<name>A0A6B0USB8_IXORI</name>
<evidence type="ECO:0008006" key="3">
    <source>
        <dbReference type="Google" id="ProtNLM"/>
    </source>
</evidence>
<dbReference type="EMBL" id="GIFC01010550">
    <property type="protein sequence ID" value="MXU92633.1"/>
    <property type="molecule type" value="Transcribed_RNA"/>
</dbReference>
<evidence type="ECO:0000313" key="2">
    <source>
        <dbReference type="EMBL" id="MXU92633.1"/>
    </source>
</evidence>
<sequence>MSCSASCFCFSCCCCIWSSSWSFCRWRRMNSCCFWSSIRWTCSPSDDGATVPRTALASRNLGLTWMVVDCWGSLAMTGQAGSSAFTLVSRPNSFLLGKISAHVWRSLNSCIRIFSSPFSKTLQKLETTFWVNRAR</sequence>
<evidence type="ECO:0000256" key="1">
    <source>
        <dbReference type="SAM" id="SignalP"/>
    </source>
</evidence>
<proteinExistence type="predicted"/>
<accession>A0A6B0USB8</accession>
<organism evidence="2">
    <name type="scientific">Ixodes ricinus</name>
    <name type="common">Common tick</name>
    <name type="synonym">Acarus ricinus</name>
    <dbReference type="NCBI Taxonomy" id="34613"/>
    <lineage>
        <taxon>Eukaryota</taxon>
        <taxon>Metazoa</taxon>
        <taxon>Ecdysozoa</taxon>
        <taxon>Arthropoda</taxon>
        <taxon>Chelicerata</taxon>
        <taxon>Arachnida</taxon>
        <taxon>Acari</taxon>
        <taxon>Parasitiformes</taxon>
        <taxon>Ixodida</taxon>
        <taxon>Ixodoidea</taxon>
        <taxon>Ixodidae</taxon>
        <taxon>Ixodinae</taxon>
        <taxon>Ixodes</taxon>
    </lineage>
</organism>
<reference evidence="2" key="1">
    <citation type="submission" date="2019-12" db="EMBL/GenBank/DDBJ databases">
        <title>An insight into the sialome of adult female Ixodes ricinus ticks feeding for 6 days.</title>
        <authorList>
            <person name="Perner J."/>
            <person name="Ribeiro J.M.C."/>
        </authorList>
    </citation>
    <scope>NUCLEOTIDE SEQUENCE</scope>
    <source>
        <strain evidence="2">Semi-engorged</strain>
        <tissue evidence="2">Salivary glands</tissue>
    </source>
</reference>
<dbReference type="AlphaFoldDB" id="A0A6B0USB8"/>
<feature type="signal peptide" evidence="1">
    <location>
        <begin position="1"/>
        <end position="22"/>
    </location>
</feature>